<gene>
    <name evidence="1" type="ORF">cyc_03611</name>
</gene>
<evidence type="ECO:0000313" key="1">
    <source>
        <dbReference type="EMBL" id="OEH74310.1"/>
    </source>
</evidence>
<dbReference type="AlphaFoldDB" id="A0A1D3CSZ0"/>
<comment type="caution">
    <text evidence="1">The sequence shown here is derived from an EMBL/GenBank/DDBJ whole genome shotgun (WGS) entry which is preliminary data.</text>
</comment>
<organism evidence="1 2">
    <name type="scientific">Cyclospora cayetanensis</name>
    <dbReference type="NCBI Taxonomy" id="88456"/>
    <lineage>
        <taxon>Eukaryota</taxon>
        <taxon>Sar</taxon>
        <taxon>Alveolata</taxon>
        <taxon>Apicomplexa</taxon>
        <taxon>Conoidasida</taxon>
        <taxon>Coccidia</taxon>
        <taxon>Eucoccidiorida</taxon>
        <taxon>Eimeriorina</taxon>
        <taxon>Eimeriidae</taxon>
        <taxon>Cyclospora</taxon>
    </lineage>
</organism>
<reference evidence="1 2" key="1">
    <citation type="journal article" date="2016" name="BMC Genomics">
        <title>Comparative genomics reveals Cyclospora cayetanensis possesses coccidia-like metabolism and invasion components but unique surface antigens.</title>
        <authorList>
            <person name="Liu S."/>
            <person name="Wang L."/>
            <person name="Zheng H."/>
            <person name="Xu Z."/>
            <person name="Roellig D.M."/>
            <person name="Li N."/>
            <person name="Frace M.A."/>
            <person name="Tang K."/>
            <person name="Arrowood M.J."/>
            <person name="Moss D.M."/>
            <person name="Zhang L."/>
            <person name="Feng Y."/>
            <person name="Xiao L."/>
        </authorList>
    </citation>
    <scope>NUCLEOTIDE SEQUENCE [LARGE SCALE GENOMIC DNA]</scope>
    <source>
        <strain evidence="1 2">CHN_HEN01</strain>
    </source>
</reference>
<dbReference type="EMBL" id="JROU02002071">
    <property type="protein sequence ID" value="OEH74310.1"/>
    <property type="molecule type" value="Genomic_DNA"/>
</dbReference>
<dbReference type="VEuPathDB" id="ToxoDB:cyc_03611"/>
<name>A0A1D3CSZ0_9EIME</name>
<protein>
    <submittedName>
        <fullName evidence="1">Uncharacterized protein</fullName>
    </submittedName>
</protein>
<dbReference type="VEuPathDB" id="ToxoDB:LOC34620277"/>
<dbReference type="OrthoDB" id="345126at2759"/>
<dbReference type="Proteomes" id="UP000095192">
    <property type="component" value="Unassembled WGS sequence"/>
</dbReference>
<keyword evidence="2" id="KW-1185">Reference proteome</keyword>
<sequence>MADAKQTFARVTSWMGFVSGVLSLLVFFFMLPAVSPRVLVYENNFTKDYNRGTWRLAMFSFAPDVFVDIWTPFVMGIISILCHFGEFGLEWMCKTYAHFFVWNFVHALFGQIGYSGVVGIIASSLTLLCTLFSLICAVLVREQSAKLMLTQRK</sequence>
<proteinExistence type="predicted"/>
<dbReference type="GeneID" id="34620277"/>
<evidence type="ECO:0000313" key="2">
    <source>
        <dbReference type="Proteomes" id="UP000095192"/>
    </source>
</evidence>
<accession>A0A1D3CSZ0</accession>